<keyword evidence="2" id="KW-1185">Reference proteome</keyword>
<evidence type="ECO:0000313" key="1">
    <source>
        <dbReference type="EMBL" id="TYP71501.1"/>
    </source>
</evidence>
<organism evidence="1 2">
    <name type="scientific">Aquimarina intermedia</name>
    <dbReference type="NCBI Taxonomy" id="350814"/>
    <lineage>
        <taxon>Bacteria</taxon>
        <taxon>Pseudomonadati</taxon>
        <taxon>Bacteroidota</taxon>
        <taxon>Flavobacteriia</taxon>
        <taxon>Flavobacteriales</taxon>
        <taxon>Flavobacteriaceae</taxon>
        <taxon>Aquimarina</taxon>
    </lineage>
</organism>
<gene>
    <name evidence="1" type="ORF">BD809_10983</name>
</gene>
<dbReference type="RefSeq" id="WP_148783397.1">
    <property type="nucleotide sequence ID" value="NZ_VNHU01000009.1"/>
</dbReference>
<reference evidence="1 2" key="1">
    <citation type="submission" date="2019-07" db="EMBL/GenBank/DDBJ databases">
        <title>Genomic Encyclopedia of Archaeal and Bacterial Type Strains, Phase II (KMG-II): from individual species to whole genera.</title>
        <authorList>
            <person name="Goeker M."/>
        </authorList>
    </citation>
    <scope>NUCLEOTIDE SEQUENCE [LARGE SCALE GENOMIC DNA]</scope>
    <source>
        <strain evidence="1 2">DSM 17527</strain>
    </source>
</reference>
<dbReference type="AlphaFoldDB" id="A0A5S5BWD7"/>
<comment type="caution">
    <text evidence="1">The sequence shown here is derived from an EMBL/GenBank/DDBJ whole genome shotgun (WGS) entry which is preliminary data.</text>
</comment>
<sequence>MEEQNTLHLTLKKRAFEVMVSGEKSTEYRTPSSWIKSRLIDKEGNPKKYDNVKFVNGYGHDKPLFLADYKGFEISNCNQTIKFSNGLTVIVKKGDYIIRLGSVFYKGNQH</sequence>
<dbReference type="OrthoDB" id="2053364at2"/>
<proteinExistence type="predicted"/>
<evidence type="ECO:0000313" key="2">
    <source>
        <dbReference type="Proteomes" id="UP000324376"/>
    </source>
</evidence>
<protein>
    <submittedName>
        <fullName evidence="1">Uncharacterized protein</fullName>
    </submittedName>
</protein>
<name>A0A5S5BWD7_9FLAO</name>
<dbReference type="EMBL" id="VNHU01000009">
    <property type="protein sequence ID" value="TYP71501.1"/>
    <property type="molecule type" value="Genomic_DNA"/>
</dbReference>
<accession>A0A5S5BWD7</accession>
<dbReference type="Proteomes" id="UP000324376">
    <property type="component" value="Unassembled WGS sequence"/>
</dbReference>